<comment type="caution">
    <text evidence="1">The sequence shown here is derived from an EMBL/GenBank/DDBJ whole genome shotgun (WGS) entry which is preliminary data.</text>
</comment>
<gene>
    <name evidence="1" type="ORF">AVEN_184899_1</name>
</gene>
<dbReference type="EMBL" id="BGPR01003927">
    <property type="protein sequence ID" value="GBM94007.1"/>
    <property type="molecule type" value="Genomic_DNA"/>
</dbReference>
<organism evidence="1 2">
    <name type="scientific">Araneus ventricosus</name>
    <name type="common">Orbweaver spider</name>
    <name type="synonym">Epeira ventricosa</name>
    <dbReference type="NCBI Taxonomy" id="182803"/>
    <lineage>
        <taxon>Eukaryota</taxon>
        <taxon>Metazoa</taxon>
        <taxon>Ecdysozoa</taxon>
        <taxon>Arthropoda</taxon>
        <taxon>Chelicerata</taxon>
        <taxon>Arachnida</taxon>
        <taxon>Araneae</taxon>
        <taxon>Araneomorphae</taxon>
        <taxon>Entelegynae</taxon>
        <taxon>Araneoidea</taxon>
        <taxon>Araneidae</taxon>
        <taxon>Araneus</taxon>
    </lineage>
</organism>
<evidence type="ECO:0000313" key="1">
    <source>
        <dbReference type="EMBL" id="GBM94007.1"/>
    </source>
</evidence>
<dbReference type="AlphaFoldDB" id="A0A4Y2JVZ3"/>
<accession>A0A4Y2JVZ3</accession>
<name>A0A4Y2JVZ3_ARAVE</name>
<protein>
    <submittedName>
        <fullName evidence="1">Uncharacterized protein</fullName>
    </submittedName>
</protein>
<sequence>MSRRPCQRPDKVIIIDHSHLCDWIFKVQYLFSILYLTKRGEWHFAQRKKLARILATKSWVAAAGDDLQMSAESPGCQKKFLDAVGEYDGLHPTENV</sequence>
<reference evidence="1 2" key="1">
    <citation type="journal article" date="2019" name="Sci. Rep.">
        <title>Orb-weaving spider Araneus ventricosus genome elucidates the spidroin gene catalogue.</title>
        <authorList>
            <person name="Kono N."/>
            <person name="Nakamura H."/>
            <person name="Ohtoshi R."/>
            <person name="Moran D.A.P."/>
            <person name="Shinohara A."/>
            <person name="Yoshida Y."/>
            <person name="Fujiwara M."/>
            <person name="Mori M."/>
            <person name="Tomita M."/>
            <person name="Arakawa K."/>
        </authorList>
    </citation>
    <scope>NUCLEOTIDE SEQUENCE [LARGE SCALE GENOMIC DNA]</scope>
</reference>
<proteinExistence type="predicted"/>
<evidence type="ECO:0000313" key="2">
    <source>
        <dbReference type="Proteomes" id="UP000499080"/>
    </source>
</evidence>
<dbReference type="Proteomes" id="UP000499080">
    <property type="component" value="Unassembled WGS sequence"/>
</dbReference>
<keyword evidence="2" id="KW-1185">Reference proteome</keyword>